<dbReference type="AlphaFoldDB" id="A0A3N5YNK0"/>
<dbReference type="SUPFAM" id="SSF53474">
    <property type="entry name" value="alpha/beta-Hydrolases"/>
    <property type="match status" value="1"/>
</dbReference>
<evidence type="ECO:0000313" key="2">
    <source>
        <dbReference type="EMBL" id="RPJ67221.1"/>
    </source>
</evidence>
<dbReference type="InterPro" id="IPR000073">
    <property type="entry name" value="AB_hydrolase_1"/>
</dbReference>
<dbReference type="InterPro" id="IPR013784">
    <property type="entry name" value="Carb-bd-like_fold"/>
</dbReference>
<name>A0A3N5YNK0_9ALTE</name>
<accession>A0A3N5YNK0</accession>
<feature type="domain" description="AB hydrolase-1" evidence="1">
    <location>
        <begin position="211"/>
        <end position="295"/>
    </location>
</feature>
<comment type="caution">
    <text evidence="2">The sequence shown here is derived from an EMBL/GenBank/DDBJ whole genome shotgun (WGS) entry which is preliminary data.</text>
</comment>
<dbReference type="Proteomes" id="UP000275281">
    <property type="component" value="Unassembled WGS sequence"/>
</dbReference>
<proteinExistence type="predicted"/>
<dbReference type="GO" id="GO:0016787">
    <property type="term" value="F:hydrolase activity"/>
    <property type="evidence" value="ECO:0007669"/>
    <property type="project" value="UniProtKB-KW"/>
</dbReference>
<keyword evidence="3" id="KW-1185">Reference proteome</keyword>
<dbReference type="EMBL" id="RPOK01000002">
    <property type="protein sequence ID" value="RPJ67221.1"/>
    <property type="molecule type" value="Genomic_DNA"/>
</dbReference>
<dbReference type="OrthoDB" id="869379at2"/>
<dbReference type="SUPFAM" id="SSF49452">
    <property type="entry name" value="Starch-binding domain-like"/>
    <property type="match status" value="1"/>
</dbReference>
<dbReference type="InterPro" id="IPR029058">
    <property type="entry name" value="AB_hydrolase_fold"/>
</dbReference>
<dbReference type="Gene3D" id="2.60.40.1120">
    <property type="entry name" value="Carboxypeptidase-like, regulatory domain"/>
    <property type="match status" value="1"/>
</dbReference>
<dbReference type="Pfam" id="PF00561">
    <property type="entry name" value="Abhydrolase_1"/>
    <property type="match status" value="1"/>
</dbReference>
<sequence>MNSMTHLRHLFSIVFFIIFLPACSVIKEVKQELAVADSLSVISGRVVIDNTKPLDTVYVLLMKKADDFDLILINQTTVDANGDYKFAVPPGEYFLVAYYDNNGDKTYQSDTEMAAYYGQTSGPPAMLNITKAQSYLAQPLHITGTLIDSGDYSVTVDLPNSNIAAGRVVKVNDPVFSRKNALLGMIRPIEFVQTVGGGIYLFEEYDPNKIPVIFIHGIGGSISNWESIISNLDATKYQAVGVYYASGFRLDLISDFILNGVNQLQSKFGFSEFYVVAHSMGGLVSRSFIRKYLAAPRTARIGLYSTINSPMLGMDSANSGVKYSPIIIPSWRDVAAGSEFIQNIMAWDLPEDIPYYLFFTYESGSGDDGVVSLESQIPLKLQQEATKMFGLTGSHAGVLADPVFIEQFNKTLLR</sequence>
<reference evidence="2 3" key="1">
    <citation type="submission" date="2018-11" db="EMBL/GenBank/DDBJ databases">
        <authorList>
            <person name="Ye M.-Q."/>
            <person name="Du Z.-J."/>
        </authorList>
    </citation>
    <scope>NUCLEOTIDE SEQUENCE [LARGE SCALE GENOMIC DNA]</scope>
    <source>
        <strain evidence="2 3">U0105</strain>
    </source>
</reference>
<dbReference type="Gene3D" id="3.40.50.1820">
    <property type="entry name" value="alpha/beta hydrolase"/>
    <property type="match status" value="1"/>
</dbReference>
<dbReference type="GO" id="GO:0030246">
    <property type="term" value="F:carbohydrate binding"/>
    <property type="evidence" value="ECO:0007669"/>
    <property type="project" value="InterPro"/>
</dbReference>
<keyword evidence="2" id="KW-0378">Hydrolase</keyword>
<gene>
    <name evidence="2" type="ORF">DRW07_06715</name>
</gene>
<protein>
    <submittedName>
        <fullName evidence="2">Alpha/beta hydrolase</fullName>
    </submittedName>
</protein>
<evidence type="ECO:0000313" key="3">
    <source>
        <dbReference type="Proteomes" id="UP000275281"/>
    </source>
</evidence>
<organism evidence="2 3">
    <name type="scientific">Alteromonas sediminis</name>
    <dbReference type="NCBI Taxonomy" id="2259342"/>
    <lineage>
        <taxon>Bacteria</taxon>
        <taxon>Pseudomonadati</taxon>
        <taxon>Pseudomonadota</taxon>
        <taxon>Gammaproteobacteria</taxon>
        <taxon>Alteromonadales</taxon>
        <taxon>Alteromonadaceae</taxon>
        <taxon>Alteromonas/Salinimonas group</taxon>
        <taxon>Alteromonas</taxon>
    </lineage>
</organism>
<evidence type="ECO:0000259" key="1">
    <source>
        <dbReference type="Pfam" id="PF00561"/>
    </source>
</evidence>